<sequence length="613" mass="67850">MKALGSMAMQRVQFGQFQVAHVEGAELGVIAQSFSDVGWASCTARLLRSFSWDAKERAFEVLDIELTHGSPLIAVCGPYATADAAAWNQNSEMDVGFPEREDYDGVLYLVHGEPATAKDRYQDAAGWIVLAGIGQDGKERFVALALEKSNTQLVHMCLENGSLSISLILPKQIYPISACSEMIDFPQMQIACGIGNIEFAHLKLREMILQAIPLRARDYSAPLIVDTWGFGTNVNQDLVSKVADTAKELELEVLTIDKGWEKIVGEWQPGPHFRDGMLGLSEITSRSGTRLGLWASLGNADPLSQLAIEHPDWIATWRGKVQVVSHRTSSLCMGHGPVIEYLAAQLANLANNGLTWLLHDFETISRCDSALHDHPQGLGEDWAVRGWYRLLSEFRAQFSDVWIENCWNGGRPLDLQMIAHHDTTIGDDFCDVRHNAVAKVGLGQYLPAHWCSSYMSDQNSLSLRSQLAIYAVGGPWILMGDIPNWSAEKLKLAKRVIEVYRAWRSIFPSGSVRWAELTGWRADARWRADQEVLAISFVHESGKELMACVVTEQLGGDEIRWHPVYKGAVRVTDEFTGETRDYDESEILAGIAIPSSSADGHLLSAVPKTTSEG</sequence>
<dbReference type="InterPro" id="IPR017853">
    <property type="entry name" value="GH"/>
</dbReference>
<dbReference type="AlphaFoldDB" id="A0A094Q8P8"/>
<dbReference type="InterPro" id="IPR013785">
    <property type="entry name" value="Aldolase_TIM"/>
</dbReference>
<reference evidence="1" key="1">
    <citation type="submission" date="2014-06" db="EMBL/GenBank/DDBJ databases">
        <title>Key roles for freshwater Actinobacteria revealed by deep metagenomic sequencing.</title>
        <authorList>
            <person name="Ghai R."/>
            <person name="Mizuno C.M."/>
            <person name="Picazo A."/>
            <person name="Camacho A."/>
            <person name="Rodriguez-Valera F."/>
        </authorList>
    </citation>
    <scope>NUCLEOTIDE SEQUENCE</scope>
</reference>
<evidence type="ECO:0008006" key="2">
    <source>
        <dbReference type="Google" id="ProtNLM"/>
    </source>
</evidence>
<evidence type="ECO:0000313" key="1">
    <source>
        <dbReference type="EMBL" id="KGA19777.1"/>
    </source>
</evidence>
<gene>
    <name evidence="1" type="ORF">GM51_6085</name>
</gene>
<accession>A0A094Q8P8</accession>
<name>A0A094Q8P8_9ZZZZ</name>
<dbReference type="Pfam" id="PF02065">
    <property type="entry name" value="Melibiase"/>
    <property type="match status" value="1"/>
</dbReference>
<comment type="caution">
    <text evidence="1">The sequence shown here is derived from an EMBL/GenBank/DDBJ whole genome shotgun (WGS) entry which is preliminary data.</text>
</comment>
<dbReference type="SUPFAM" id="SSF51445">
    <property type="entry name" value="(Trans)glycosidases"/>
    <property type="match status" value="1"/>
</dbReference>
<protein>
    <recommendedName>
        <fullName evidence="2">Alpha-galactosidase</fullName>
    </recommendedName>
</protein>
<proteinExistence type="predicted"/>
<dbReference type="Gene3D" id="3.20.20.70">
    <property type="entry name" value="Aldolase class I"/>
    <property type="match status" value="1"/>
</dbReference>
<dbReference type="EMBL" id="JNSL01000027">
    <property type="protein sequence ID" value="KGA19777.1"/>
    <property type="molecule type" value="Genomic_DNA"/>
</dbReference>
<organism evidence="1">
    <name type="scientific">freshwater metagenome</name>
    <dbReference type="NCBI Taxonomy" id="449393"/>
    <lineage>
        <taxon>unclassified sequences</taxon>
        <taxon>metagenomes</taxon>
        <taxon>ecological metagenomes</taxon>
    </lineage>
</organism>